<dbReference type="EMBL" id="JAUMIT010000001">
    <property type="protein sequence ID" value="MDO3693261.1"/>
    <property type="molecule type" value="Genomic_DNA"/>
</dbReference>
<comment type="caution">
    <text evidence="1">The sequence shown here is derived from an EMBL/GenBank/DDBJ whole genome shotgun (WGS) entry which is preliminary data.</text>
</comment>
<reference evidence="1" key="1">
    <citation type="submission" date="2023-07" db="EMBL/GenBank/DDBJ databases">
        <title>Wenyingzhuangia sp. chi5 genome sequencing and assembly.</title>
        <authorList>
            <person name="Park S."/>
        </authorList>
    </citation>
    <scope>NUCLEOTIDE SEQUENCE</scope>
    <source>
        <strain evidence="1">Chi5</strain>
    </source>
</reference>
<evidence type="ECO:0000313" key="2">
    <source>
        <dbReference type="Proteomes" id="UP001168642"/>
    </source>
</evidence>
<gene>
    <name evidence="1" type="ORF">QVZ41_00160</name>
</gene>
<dbReference type="Pfam" id="PF16389">
    <property type="entry name" value="DUF4998"/>
    <property type="match status" value="1"/>
</dbReference>
<organism evidence="1 2">
    <name type="scientific">Wenyingzhuangia gilva</name>
    <dbReference type="NCBI Taxonomy" id="3057677"/>
    <lineage>
        <taxon>Bacteria</taxon>
        <taxon>Pseudomonadati</taxon>
        <taxon>Bacteroidota</taxon>
        <taxon>Flavobacteriia</taxon>
        <taxon>Flavobacteriales</taxon>
        <taxon>Flavobacteriaceae</taxon>
        <taxon>Wenyingzhuangia</taxon>
    </lineage>
</organism>
<dbReference type="RefSeq" id="WP_302882534.1">
    <property type="nucleotide sequence ID" value="NZ_JAUMIT010000001.1"/>
</dbReference>
<evidence type="ECO:0000313" key="1">
    <source>
        <dbReference type="EMBL" id="MDO3693261.1"/>
    </source>
</evidence>
<dbReference type="PROSITE" id="PS51257">
    <property type="entry name" value="PROKAR_LIPOPROTEIN"/>
    <property type="match status" value="1"/>
</dbReference>
<sequence>MKNKIKNIVLGMLALSVFSCQDQTEIYEGFVNEFSDKNYPGKVLYPVSYAGKNRVKIGVLTPKDPSSKEMRVFWNFYTDSISVPITATNALKELIIDNLDEKAYSFILKTYDDEGNISVPVEVFGTAYGANYQKLISNRELKSSSVDGITGALTLTFGDADISNGAVETRIRYTDTSDGESTAVLPAADKTITISDYKSGAEYATYFLPEETCIDTFNTEWDGI</sequence>
<accession>A0ABT8VMR0</accession>
<name>A0ABT8VMR0_9FLAO</name>
<keyword evidence="2" id="KW-1185">Reference proteome</keyword>
<proteinExistence type="predicted"/>
<protein>
    <submittedName>
        <fullName evidence="1">DUF4998 domain-containing protein</fullName>
    </submittedName>
</protein>
<dbReference type="Proteomes" id="UP001168642">
    <property type="component" value="Unassembled WGS sequence"/>
</dbReference>